<keyword evidence="4" id="KW-1185">Reference proteome</keyword>
<evidence type="ECO:0000259" key="2">
    <source>
        <dbReference type="PROSITE" id="PS50943"/>
    </source>
</evidence>
<dbReference type="Proteomes" id="UP000248863">
    <property type="component" value="Unassembled WGS sequence"/>
</dbReference>
<keyword evidence="1" id="KW-0732">Signal</keyword>
<sequence>MLTGKQIRAARALLGWTSSQLAEAASVSYATVSRTEQTDDVPPVRATILAAIQGALERGGVVFLDPGDTRTGGAGVRMRE</sequence>
<dbReference type="InterPro" id="IPR001387">
    <property type="entry name" value="Cro/C1-type_HTH"/>
</dbReference>
<evidence type="ECO:0000313" key="4">
    <source>
        <dbReference type="Proteomes" id="UP000248863"/>
    </source>
</evidence>
<evidence type="ECO:0000313" key="3">
    <source>
        <dbReference type="EMBL" id="RAI42005.1"/>
    </source>
</evidence>
<dbReference type="AlphaFoldDB" id="A0A327KWT9"/>
<proteinExistence type="predicted"/>
<comment type="caution">
    <text evidence="3">The sequence shown here is derived from an EMBL/GenBank/DDBJ whole genome shotgun (WGS) entry which is preliminary data.</text>
</comment>
<evidence type="ECO:0000256" key="1">
    <source>
        <dbReference type="SAM" id="SignalP"/>
    </source>
</evidence>
<name>A0A327KWT9_9BRAD</name>
<accession>A0A327KWT9</accession>
<dbReference type="Gene3D" id="1.10.260.40">
    <property type="entry name" value="lambda repressor-like DNA-binding domains"/>
    <property type="match status" value="1"/>
</dbReference>
<gene>
    <name evidence="3" type="ORF">CH338_01395</name>
</gene>
<dbReference type="CDD" id="cd00093">
    <property type="entry name" value="HTH_XRE"/>
    <property type="match status" value="1"/>
</dbReference>
<reference evidence="3 4" key="1">
    <citation type="submission" date="2017-07" db="EMBL/GenBank/DDBJ databases">
        <title>Draft Genome Sequences of Select Purple Nonsulfur Bacteria.</title>
        <authorList>
            <person name="Lasarre B."/>
            <person name="Mckinlay J.B."/>
        </authorList>
    </citation>
    <scope>NUCLEOTIDE SEQUENCE [LARGE SCALE GENOMIC DNA]</scope>
    <source>
        <strain evidence="3 4">DSM 11907</strain>
    </source>
</reference>
<feature type="chain" id="PRO_5016313379" description="HTH cro/C1-type domain-containing protein" evidence="1">
    <location>
        <begin position="25"/>
        <end position="80"/>
    </location>
</feature>
<dbReference type="EMBL" id="NPEU01000006">
    <property type="protein sequence ID" value="RAI42005.1"/>
    <property type="molecule type" value="Genomic_DNA"/>
</dbReference>
<protein>
    <recommendedName>
        <fullName evidence="2">HTH cro/C1-type domain-containing protein</fullName>
    </recommendedName>
</protein>
<dbReference type="GO" id="GO:0003677">
    <property type="term" value="F:DNA binding"/>
    <property type="evidence" value="ECO:0007669"/>
    <property type="project" value="InterPro"/>
</dbReference>
<dbReference type="SUPFAM" id="SSF47413">
    <property type="entry name" value="lambda repressor-like DNA-binding domains"/>
    <property type="match status" value="1"/>
</dbReference>
<dbReference type="OrthoDB" id="4419620at2"/>
<dbReference type="PROSITE" id="PS50943">
    <property type="entry name" value="HTH_CROC1"/>
    <property type="match status" value="1"/>
</dbReference>
<feature type="domain" description="HTH cro/C1-type" evidence="2">
    <location>
        <begin position="7"/>
        <end position="34"/>
    </location>
</feature>
<feature type="signal peptide" evidence="1">
    <location>
        <begin position="1"/>
        <end position="24"/>
    </location>
</feature>
<organism evidence="3 4">
    <name type="scientific">Rhodoplanes elegans</name>
    <dbReference type="NCBI Taxonomy" id="29408"/>
    <lineage>
        <taxon>Bacteria</taxon>
        <taxon>Pseudomonadati</taxon>
        <taxon>Pseudomonadota</taxon>
        <taxon>Alphaproteobacteria</taxon>
        <taxon>Hyphomicrobiales</taxon>
        <taxon>Nitrobacteraceae</taxon>
        <taxon>Rhodoplanes</taxon>
    </lineage>
</organism>
<dbReference type="InterPro" id="IPR010982">
    <property type="entry name" value="Lambda_DNA-bd_dom_sf"/>
</dbReference>